<comment type="similarity">
    <text evidence="1">Belongs to the 'phage' integrase family.</text>
</comment>
<dbReference type="EMBL" id="CP073078">
    <property type="protein sequence ID" value="QUD86233.1"/>
    <property type="molecule type" value="Genomic_DNA"/>
</dbReference>
<protein>
    <submittedName>
        <fullName evidence="6">Site-specific integrase</fullName>
    </submittedName>
</protein>
<name>A0A975FVH5_9CAUL</name>
<feature type="domain" description="Tyr recombinase" evidence="5">
    <location>
        <begin position="345"/>
        <end position="545"/>
    </location>
</feature>
<evidence type="ECO:0000259" key="5">
    <source>
        <dbReference type="PROSITE" id="PS51898"/>
    </source>
</evidence>
<evidence type="ECO:0000256" key="4">
    <source>
        <dbReference type="ARBA" id="ARBA00023172"/>
    </source>
</evidence>
<dbReference type="Pfam" id="PF20172">
    <property type="entry name" value="DUF6538"/>
    <property type="match status" value="1"/>
</dbReference>
<dbReference type="InterPro" id="IPR002104">
    <property type="entry name" value="Integrase_catalytic"/>
</dbReference>
<dbReference type="InterPro" id="IPR013762">
    <property type="entry name" value="Integrase-like_cat_sf"/>
</dbReference>
<dbReference type="SUPFAM" id="SSF56349">
    <property type="entry name" value="DNA breaking-rejoining enzymes"/>
    <property type="match status" value="1"/>
</dbReference>
<dbReference type="AlphaFoldDB" id="A0A975FVH5"/>
<dbReference type="Gene3D" id="1.10.443.10">
    <property type="entry name" value="Intergrase catalytic core"/>
    <property type="match status" value="1"/>
</dbReference>
<dbReference type="InterPro" id="IPR046668">
    <property type="entry name" value="DUF6538"/>
</dbReference>
<dbReference type="InterPro" id="IPR011010">
    <property type="entry name" value="DNA_brk_join_enz"/>
</dbReference>
<keyword evidence="2" id="KW-0229">DNA integration</keyword>
<proteinExistence type="inferred from homology"/>
<gene>
    <name evidence="6" type="ORF">KCG34_14115</name>
</gene>
<evidence type="ECO:0000256" key="1">
    <source>
        <dbReference type="ARBA" id="ARBA00008857"/>
    </source>
</evidence>
<keyword evidence="3" id="KW-0238">DNA-binding</keyword>
<sequence>MRNTQYLHQRNGRWYCRIRWPKEVWSTLGNGSFKKALGTSSREEAVILLTAAQQEFHAAVAQAKGKQLEGKPRPLGEGEITLVVARWFRDAQGAFKVDARPKQFDPQAIAQRRDHLARVEQRLAAQRERLGLGDYTTLYPIVEGVLERAGLNVDRDDPSFGLLCQTLMRAWIAMEERALAHMRGEFGFKPADTVLDDLASYEPPTGGAKIRTLDELITASTADRSDKLSLSTKQAQKPVYKLLRDCIGSNRDVRSVDREEARKLLDVVKQLPKGLGNDPELSKLPIPAAIATAQSLGRPTISAKTMNDSYMAHTKALFEWAKDEQWITSNPFIGLRVVDDVAPEDKRDPFTDDQLALIFNGAPWSTRETAPNDKPSLYWGPLICLYHGLRIGEPCGLLTSEVEERDGVPVINLRPNKLRPLKNGPSKRYLPIHPELIQLGFLDYVAERRASGDEQLFPEAQANAKGHFGDHVSDWFGRLLDKRGLTDSKLTLHSFRHTFEDALRDAEIFGTLEGAVLSGRKRGNDASAAAYGNGYKMKKLLGKLELVRFDTVRVPGGKDGDGARAA</sequence>
<dbReference type="KEGG" id="caul:KCG34_14115"/>
<organism evidence="6 7">
    <name type="scientific">Phenylobacterium montanum</name>
    <dbReference type="NCBI Taxonomy" id="2823693"/>
    <lineage>
        <taxon>Bacteria</taxon>
        <taxon>Pseudomonadati</taxon>
        <taxon>Pseudomonadota</taxon>
        <taxon>Alphaproteobacteria</taxon>
        <taxon>Caulobacterales</taxon>
        <taxon>Caulobacteraceae</taxon>
        <taxon>Phenylobacterium</taxon>
    </lineage>
</organism>
<dbReference type="PANTHER" id="PTHR30349:SF41">
    <property type="entry name" value="INTEGRASE_RECOMBINASE PROTEIN MJ0367-RELATED"/>
    <property type="match status" value="1"/>
</dbReference>
<dbReference type="PROSITE" id="PS51898">
    <property type="entry name" value="TYR_RECOMBINASE"/>
    <property type="match status" value="1"/>
</dbReference>
<dbReference type="PANTHER" id="PTHR30349">
    <property type="entry name" value="PHAGE INTEGRASE-RELATED"/>
    <property type="match status" value="1"/>
</dbReference>
<dbReference type="InterPro" id="IPR050090">
    <property type="entry name" value="Tyrosine_recombinase_XerCD"/>
</dbReference>
<evidence type="ECO:0000256" key="3">
    <source>
        <dbReference type="ARBA" id="ARBA00023125"/>
    </source>
</evidence>
<dbReference type="Proteomes" id="UP000676409">
    <property type="component" value="Chromosome"/>
</dbReference>
<dbReference type="GO" id="GO:0006310">
    <property type="term" value="P:DNA recombination"/>
    <property type="evidence" value="ECO:0007669"/>
    <property type="project" value="UniProtKB-KW"/>
</dbReference>
<accession>A0A975FVH5</accession>
<reference evidence="6" key="1">
    <citation type="submission" date="2021-04" db="EMBL/GenBank/DDBJ databases">
        <title>The complete genome sequence of Caulobacter sp. S6.</title>
        <authorList>
            <person name="Tang Y."/>
            <person name="Ouyang W."/>
            <person name="Liu Q."/>
            <person name="Huang B."/>
            <person name="Guo Z."/>
            <person name="Lei P."/>
        </authorList>
    </citation>
    <scope>NUCLEOTIDE SEQUENCE</scope>
    <source>
        <strain evidence="6">S6</strain>
    </source>
</reference>
<keyword evidence="7" id="KW-1185">Reference proteome</keyword>
<dbReference type="GO" id="GO:0003677">
    <property type="term" value="F:DNA binding"/>
    <property type="evidence" value="ECO:0007669"/>
    <property type="project" value="UniProtKB-KW"/>
</dbReference>
<dbReference type="CDD" id="cd01184">
    <property type="entry name" value="INT_C_like_1"/>
    <property type="match status" value="1"/>
</dbReference>
<dbReference type="GO" id="GO:0015074">
    <property type="term" value="P:DNA integration"/>
    <property type="evidence" value="ECO:0007669"/>
    <property type="project" value="UniProtKB-KW"/>
</dbReference>
<evidence type="ECO:0000313" key="7">
    <source>
        <dbReference type="Proteomes" id="UP000676409"/>
    </source>
</evidence>
<evidence type="ECO:0000256" key="2">
    <source>
        <dbReference type="ARBA" id="ARBA00022908"/>
    </source>
</evidence>
<keyword evidence="4" id="KW-0233">DNA recombination</keyword>
<evidence type="ECO:0000313" key="6">
    <source>
        <dbReference type="EMBL" id="QUD86233.1"/>
    </source>
</evidence>
<dbReference type="RefSeq" id="WP_211936285.1">
    <property type="nucleotide sequence ID" value="NZ_CP073078.1"/>
</dbReference>